<dbReference type="EMBL" id="MQWD01000001">
    <property type="protein sequence ID" value="PAP75241.1"/>
    <property type="molecule type" value="Genomic_DNA"/>
</dbReference>
<protein>
    <recommendedName>
        <fullName evidence="3">DUF4249 domain-containing protein</fullName>
    </recommendedName>
</protein>
<accession>A0A271IVF7</accession>
<dbReference type="Proteomes" id="UP000216339">
    <property type="component" value="Unassembled WGS sequence"/>
</dbReference>
<sequence>MRAPLPQPPSLTRLGTEAGGVGCALLLLVLLAVAGCDLSSSLDIDTPPYEAGVVARSVLAAGQPAQVRLSVSRDPYAVDSAGVGLVERPSRVDGRVVLVRDGVEVEELRAIPRTCYRTTTGGCNTQTGEVQLTRSGGFECGVYRSSVRVEPGDQVELRTELPDLPLATARVTVPEAPAVEAAVTTLANGRHRIAVRLTDPPGLGDRYGLTITREYDRYTASECRVGGRADTLIRLDQPREYRSDFSTTDPILVTGAREAGSSIHFVTFPDDAFDGRTREFVIEATPTGSHEFDTGAVVVQVTAMTAELYDAYQITNFELDENPFAEPADLPLNVEGGYGRVGAVATTEVRFPGRGG</sequence>
<proteinExistence type="predicted"/>
<comment type="caution">
    <text evidence="1">The sequence shown here is derived from an EMBL/GenBank/DDBJ whole genome shotgun (WGS) entry which is preliminary data.</text>
</comment>
<gene>
    <name evidence="1" type="ORF">BSZ37_01685</name>
</gene>
<dbReference type="RefSeq" id="WP_095508878.1">
    <property type="nucleotide sequence ID" value="NZ_MQWD01000001.1"/>
</dbReference>
<dbReference type="OrthoDB" id="1115009at2"/>
<evidence type="ECO:0008006" key="3">
    <source>
        <dbReference type="Google" id="ProtNLM"/>
    </source>
</evidence>
<dbReference type="InterPro" id="IPR025345">
    <property type="entry name" value="DUF4249"/>
</dbReference>
<organism evidence="1 2">
    <name type="scientific">Rubrivirga marina</name>
    <dbReference type="NCBI Taxonomy" id="1196024"/>
    <lineage>
        <taxon>Bacteria</taxon>
        <taxon>Pseudomonadati</taxon>
        <taxon>Rhodothermota</taxon>
        <taxon>Rhodothermia</taxon>
        <taxon>Rhodothermales</taxon>
        <taxon>Rubricoccaceae</taxon>
        <taxon>Rubrivirga</taxon>
    </lineage>
</organism>
<reference evidence="1 2" key="1">
    <citation type="submission" date="2016-11" db="EMBL/GenBank/DDBJ databases">
        <title>Study of marine rhodopsin-containing bacteria.</title>
        <authorList>
            <person name="Yoshizawa S."/>
            <person name="Kumagai Y."/>
            <person name="Kogure K."/>
        </authorList>
    </citation>
    <scope>NUCLEOTIDE SEQUENCE [LARGE SCALE GENOMIC DNA]</scope>
    <source>
        <strain evidence="1 2">SAORIC-28</strain>
    </source>
</reference>
<evidence type="ECO:0000313" key="1">
    <source>
        <dbReference type="EMBL" id="PAP75241.1"/>
    </source>
</evidence>
<evidence type="ECO:0000313" key="2">
    <source>
        <dbReference type="Proteomes" id="UP000216339"/>
    </source>
</evidence>
<dbReference type="Pfam" id="PF14054">
    <property type="entry name" value="DUF4249"/>
    <property type="match status" value="1"/>
</dbReference>
<dbReference type="AlphaFoldDB" id="A0A271IVF7"/>
<name>A0A271IVF7_9BACT</name>
<keyword evidence="2" id="KW-1185">Reference proteome</keyword>